<protein>
    <submittedName>
        <fullName evidence="1">Uncharacterized protein</fullName>
    </submittedName>
</protein>
<sequence>MFTISILFGKGLPKIINYNDDNVISKNFKETFSDILESHDILNRFNVYQRMTKGSTKNEINLEDGDVEIVDGSFIDFEPKEGEIVLRQEETGILLAFSTVKFE</sequence>
<reference evidence="1" key="1">
    <citation type="submission" date="2022-07" db="EMBL/GenBank/DDBJ databases">
        <title>Phylogenomic reconstructions and comparative analyses of Kickxellomycotina fungi.</title>
        <authorList>
            <person name="Reynolds N.K."/>
            <person name="Stajich J.E."/>
            <person name="Barry K."/>
            <person name="Grigoriev I.V."/>
            <person name="Crous P."/>
            <person name="Smith M.E."/>
        </authorList>
    </citation>
    <scope>NUCLEOTIDE SEQUENCE</scope>
    <source>
        <strain evidence="1">BCRC 34191</strain>
    </source>
</reference>
<evidence type="ECO:0000313" key="2">
    <source>
        <dbReference type="Proteomes" id="UP001140066"/>
    </source>
</evidence>
<evidence type="ECO:0000313" key="1">
    <source>
        <dbReference type="EMBL" id="KAJ2792549.1"/>
    </source>
</evidence>
<dbReference type="EMBL" id="JANBUK010000019">
    <property type="protein sequence ID" value="KAJ2792549.1"/>
    <property type="molecule type" value="Genomic_DNA"/>
</dbReference>
<accession>A0ACC1KPT9</accession>
<keyword evidence="2" id="KW-1185">Reference proteome</keyword>
<name>A0ACC1KPT9_9FUNG</name>
<dbReference type="Proteomes" id="UP001140066">
    <property type="component" value="Unassembled WGS sequence"/>
</dbReference>
<comment type="caution">
    <text evidence="1">The sequence shown here is derived from an EMBL/GenBank/DDBJ whole genome shotgun (WGS) entry which is preliminary data.</text>
</comment>
<proteinExistence type="predicted"/>
<gene>
    <name evidence="1" type="ORF">GGI18_000316</name>
</gene>
<organism evidence="1 2">
    <name type="scientific">Coemansia linderi</name>
    <dbReference type="NCBI Taxonomy" id="2663919"/>
    <lineage>
        <taxon>Eukaryota</taxon>
        <taxon>Fungi</taxon>
        <taxon>Fungi incertae sedis</taxon>
        <taxon>Zoopagomycota</taxon>
        <taxon>Kickxellomycotina</taxon>
        <taxon>Kickxellomycetes</taxon>
        <taxon>Kickxellales</taxon>
        <taxon>Kickxellaceae</taxon>
        <taxon>Coemansia</taxon>
    </lineage>
</organism>